<evidence type="ECO:0000313" key="2">
    <source>
        <dbReference type="Proteomes" id="UP000006034"/>
    </source>
</evidence>
<proteinExistence type="predicted"/>
<dbReference type="Proteomes" id="UP000006034">
    <property type="component" value="Unassembled WGS sequence"/>
</dbReference>
<dbReference type="InterPro" id="IPR016155">
    <property type="entry name" value="Mopterin_synth/thiamin_S_b"/>
</dbReference>
<dbReference type="InterPro" id="IPR012675">
    <property type="entry name" value="Beta-grasp_dom_sf"/>
</dbReference>
<name>E5YBD8_BILW3</name>
<evidence type="ECO:0000313" key="1">
    <source>
        <dbReference type="EMBL" id="EFV42675.1"/>
    </source>
</evidence>
<dbReference type="InterPro" id="IPR010035">
    <property type="entry name" value="Thi_S"/>
</dbReference>
<accession>E5YBD8</accession>
<dbReference type="AlphaFoldDB" id="E5YBD8"/>
<dbReference type="OrthoDB" id="197113at2"/>
<sequence length="66" mass="7012">MNITVNGEITVCNEGATLLDLILRLGLSPEKIVVERNRDIVPAGTFAETALQDGDTLELLQFVGGG</sequence>
<dbReference type="PANTHER" id="PTHR34472:SF1">
    <property type="entry name" value="SULFUR CARRIER PROTEIN THIS"/>
    <property type="match status" value="1"/>
</dbReference>
<comment type="caution">
    <text evidence="1">The sequence shown here is derived from an EMBL/GenBank/DDBJ whole genome shotgun (WGS) entry which is preliminary data.</text>
</comment>
<dbReference type="RefSeq" id="WP_005030443.1">
    <property type="nucleotide sequence ID" value="NZ_KE150238.1"/>
</dbReference>
<dbReference type="InterPro" id="IPR003749">
    <property type="entry name" value="ThiS/MoaD-like"/>
</dbReference>
<dbReference type="CDD" id="cd00565">
    <property type="entry name" value="Ubl_ThiS"/>
    <property type="match status" value="1"/>
</dbReference>
<reference evidence="1 2" key="1">
    <citation type="submission" date="2010-10" db="EMBL/GenBank/DDBJ databases">
        <authorList>
            <consortium name="The Broad Institute Genome Sequencing Platform"/>
            <person name="Ward D."/>
            <person name="Earl A."/>
            <person name="Feldgarden M."/>
            <person name="Young S.K."/>
            <person name="Gargeya S."/>
            <person name="Zeng Q."/>
            <person name="Alvarado L."/>
            <person name="Berlin A."/>
            <person name="Bochicchio J."/>
            <person name="Chapman S.B."/>
            <person name="Chen Z."/>
            <person name="Freedman E."/>
            <person name="Gellesch M."/>
            <person name="Goldberg J."/>
            <person name="Griggs A."/>
            <person name="Gujja S."/>
            <person name="Heilman E."/>
            <person name="Heiman D."/>
            <person name="Howarth C."/>
            <person name="Mehta T."/>
            <person name="Neiman D."/>
            <person name="Pearson M."/>
            <person name="Roberts A."/>
            <person name="Saif S."/>
            <person name="Shea T."/>
            <person name="Shenoy N."/>
            <person name="Sisk P."/>
            <person name="Stolte C."/>
            <person name="Sykes S."/>
            <person name="White J."/>
            <person name="Yandava C."/>
            <person name="Allen-Vercoe E."/>
            <person name="Sibley C."/>
            <person name="Ambrose C.E."/>
            <person name="Strauss J."/>
            <person name="Daigneault M."/>
            <person name="Haas B."/>
            <person name="Nusbaum C."/>
            <person name="Birren B."/>
        </authorList>
    </citation>
    <scope>NUCLEOTIDE SEQUENCE [LARGE SCALE GENOMIC DNA]</scope>
    <source>
        <strain evidence="1 2">3_1_6</strain>
    </source>
</reference>
<protein>
    <submittedName>
        <fullName evidence="1">Thiamine biosynthesis protein ThiS</fullName>
    </submittedName>
</protein>
<dbReference type="SUPFAM" id="SSF54285">
    <property type="entry name" value="MoaD/ThiS"/>
    <property type="match status" value="1"/>
</dbReference>
<dbReference type="STRING" id="563192.HMPREF0179_03511"/>
<dbReference type="EMBL" id="ADCP02000001">
    <property type="protein sequence ID" value="EFV42675.1"/>
    <property type="molecule type" value="Genomic_DNA"/>
</dbReference>
<organism evidence="1 2">
    <name type="scientific">Bilophila wadsworthia (strain 3_1_6)</name>
    <dbReference type="NCBI Taxonomy" id="563192"/>
    <lineage>
        <taxon>Bacteria</taxon>
        <taxon>Pseudomonadati</taxon>
        <taxon>Thermodesulfobacteriota</taxon>
        <taxon>Desulfovibrionia</taxon>
        <taxon>Desulfovibrionales</taxon>
        <taxon>Desulfovibrionaceae</taxon>
        <taxon>Bilophila</taxon>
    </lineage>
</organism>
<reference evidence="1 2" key="2">
    <citation type="submission" date="2013-04" db="EMBL/GenBank/DDBJ databases">
        <title>The Genome Sequence of Bilophila wadsworthia 3_1_6.</title>
        <authorList>
            <consortium name="The Broad Institute Genomics Platform"/>
            <person name="Earl A."/>
            <person name="Ward D."/>
            <person name="Feldgarden M."/>
            <person name="Gevers D."/>
            <person name="Sibley C."/>
            <person name="Strauss J."/>
            <person name="Allen-Vercoe E."/>
            <person name="Walker B."/>
            <person name="Young S."/>
            <person name="Zeng Q."/>
            <person name="Gargeya S."/>
            <person name="Fitzgerald M."/>
            <person name="Haas B."/>
            <person name="Abouelleil A."/>
            <person name="Allen A.W."/>
            <person name="Alvarado L."/>
            <person name="Arachchi H.M."/>
            <person name="Berlin A.M."/>
            <person name="Chapman S.B."/>
            <person name="Gainer-Dewar J."/>
            <person name="Goldberg J."/>
            <person name="Griggs A."/>
            <person name="Gujja S."/>
            <person name="Hansen M."/>
            <person name="Howarth C."/>
            <person name="Imamovic A."/>
            <person name="Ireland A."/>
            <person name="Larimer J."/>
            <person name="McCowan C."/>
            <person name="Murphy C."/>
            <person name="Pearson M."/>
            <person name="Poon T.W."/>
            <person name="Priest M."/>
            <person name="Roberts A."/>
            <person name="Saif S."/>
            <person name="Shea T."/>
            <person name="Sisk P."/>
            <person name="Sykes S."/>
            <person name="Wortman J."/>
            <person name="Nusbaum C."/>
            <person name="Birren B."/>
        </authorList>
    </citation>
    <scope>NUCLEOTIDE SEQUENCE [LARGE SCALE GENOMIC DNA]</scope>
    <source>
        <strain evidence="1 2">3_1_6</strain>
    </source>
</reference>
<dbReference type="GeneID" id="78085117"/>
<keyword evidence="2" id="KW-1185">Reference proteome</keyword>
<dbReference type="PANTHER" id="PTHR34472">
    <property type="entry name" value="SULFUR CARRIER PROTEIN THIS"/>
    <property type="match status" value="1"/>
</dbReference>
<dbReference type="eggNOG" id="COG2104">
    <property type="taxonomic scope" value="Bacteria"/>
</dbReference>
<dbReference type="Pfam" id="PF02597">
    <property type="entry name" value="ThiS"/>
    <property type="match status" value="1"/>
</dbReference>
<dbReference type="Gene3D" id="3.10.20.30">
    <property type="match status" value="1"/>
</dbReference>
<dbReference type="HOGENOM" id="CLU_174611_3_0_7"/>
<dbReference type="NCBIfam" id="TIGR01683">
    <property type="entry name" value="thiS"/>
    <property type="match status" value="1"/>
</dbReference>
<gene>
    <name evidence="1" type="ORF">HMPREF0179_03511</name>
</gene>